<dbReference type="OrthoDB" id="8078087at2"/>
<dbReference type="AlphaFoldDB" id="A0A271LU01"/>
<dbReference type="EMBL" id="NPKJ01000022">
    <property type="protein sequence ID" value="PAQ10966.1"/>
    <property type="molecule type" value="Genomic_DNA"/>
</dbReference>
<evidence type="ECO:0000256" key="1">
    <source>
        <dbReference type="SAM" id="MobiDB-lite"/>
    </source>
</evidence>
<protein>
    <submittedName>
        <fullName evidence="2">Uncharacterized protein</fullName>
    </submittedName>
</protein>
<reference evidence="2 3" key="1">
    <citation type="submission" date="2017-08" db="EMBL/GenBank/DDBJ databases">
        <title>Mesorhizobium wenxinae sp. nov., a novel rhizobial species isolated from root nodules of chickpea (Cicer arietinum L.).</title>
        <authorList>
            <person name="Zhang J."/>
        </authorList>
    </citation>
    <scope>NUCLEOTIDE SEQUENCE [LARGE SCALE GENOMIC DNA]</scope>
    <source>
        <strain evidence="2 3">SDW018</strain>
    </source>
</reference>
<evidence type="ECO:0000313" key="3">
    <source>
        <dbReference type="Proteomes" id="UP000216442"/>
    </source>
</evidence>
<keyword evidence="3" id="KW-1185">Reference proteome</keyword>
<name>A0A271LU01_9HYPH</name>
<feature type="region of interest" description="Disordered" evidence="1">
    <location>
        <begin position="70"/>
        <end position="98"/>
    </location>
</feature>
<organism evidence="2 3">
    <name type="scientific">Mesorhizobium temperatum</name>
    <dbReference type="NCBI Taxonomy" id="241416"/>
    <lineage>
        <taxon>Bacteria</taxon>
        <taxon>Pseudomonadati</taxon>
        <taxon>Pseudomonadota</taxon>
        <taxon>Alphaproteobacteria</taxon>
        <taxon>Hyphomicrobiales</taxon>
        <taxon>Phyllobacteriaceae</taxon>
        <taxon>Mesorhizobium</taxon>
    </lineage>
</organism>
<proteinExistence type="predicted"/>
<accession>A0A271LU01</accession>
<sequence>MAALDDVQTRYVAELRAIAPELRAWWKRMCALRGEQTMLTRWPTGIAGHPRTLAVFRKYYFEIEALNDEAILAEEEEDDEDEDITEEMWGEEEDDEGTDIGDHAELLIYDIEDLAPDIYELVDGICYVPVGLTPDEDPV</sequence>
<dbReference type="Proteomes" id="UP000216442">
    <property type="component" value="Unassembled WGS sequence"/>
</dbReference>
<comment type="caution">
    <text evidence="2">The sequence shown here is derived from an EMBL/GenBank/DDBJ whole genome shotgun (WGS) entry which is preliminary data.</text>
</comment>
<evidence type="ECO:0000313" key="2">
    <source>
        <dbReference type="EMBL" id="PAQ10966.1"/>
    </source>
</evidence>
<dbReference type="RefSeq" id="WP_128167958.1">
    <property type="nucleotide sequence ID" value="NZ_NPKJ01000022.1"/>
</dbReference>
<gene>
    <name evidence="2" type="ORF">CIT26_06620</name>
</gene>